<dbReference type="OrthoDB" id="775261at2759"/>
<feature type="compositionally biased region" description="Basic and acidic residues" evidence="2">
    <location>
        <begin position="129"/>
        <end position="138"/>
    </location>
</feature>
<sequence length="279" mass="32000">MENLLKQLRVTFSGLKESQDDASISREGRLPPQKTVSFKGERKKAKPWFWQQFSGQLGDDDDPADLEFGAAVAAAALAILLAEEEEDKVFTNRTKPVEELQRSLTRTRSRREESISKSTDGSKISRWISGEDGKEDGRLAVSGDSFKRKPSTLDERMREKSAADLKIQEKAMDSTTGTKRTPSFSNKYLNERRSKHSDYGGDNNTAQGVPPSMNGRRIEKNKADAWEQETMEKIRKRYEKMYNTILQWENEKKVKAKRRKERKEVSYVQSIVFGLHRSK</sequence>
<gene>
    <name evidence="4" type="ORF">AXF42_Ash015931</name>
</gene>
<dbReference type="AlphaFoldDB" id="A0A2I0AWE4"/>
<accession>A0A2I0AWE4</accession>
<feature type="region of interest" description="Disordered" evidence="2">
    <location>
        <begin position="194"/>
        <end position="216"/>
    </location>
</feature>
<dbReference type="EMBL" id="KZ451943">
    <property type="protein sequence ID" value="PKA59873.1"/>
    <property type="molecule type" value="Genomic_DNA"/>
</dbReference>
<organism evidence="4 5">
    <name type="scientific">Apostasia shenzhenica</name>
    <dbReference type="NCBI Taxonomy" id="1088818"/>
    <lineage>
        <taxon>Eukaryota</taxon>
        <taxon>Viridiplantae</taxon>
        <taxon>Streptophyta</taxon>
        <taxon>Embryophyta</taxon>
        <taxon>Tracheophyta</taxon>
        <taxon>Spermatophyta</taxon>
        <taxon>Magnoliopsida</taxon>
        <taxon>Liliopsida</taxon>
        <taxon>Asparagales</taxon>
        <taxon>Orchidaceae</taxon>
        <taxon>Apostasioideae</taxon>
        <taxon>Apostasia</taxon>
    </lineage>
</organism>
<proteinExistence type="inferred from homology"/>
<dbReference type="Pfam" id="PF03763">
    <property type="entry name" value="Remorin_C"/>
    <property type="match status" value="1"/>
</dbReference>
<feature type="domain" description="Remorin C-terminal" evidence="3">
    <location>
        <begin position="220"/>
        <end position="266"/>
    </location>
</feature>
<evidence type="ECO:0000313" key="4">
    <source>
        <dbReference type="EMBL" id="PKA59873.1"/>
    </source>
</evidence>
<reference evidence="4 5" key="1">
    <citation type="journal article" date="2017" name="Nature">
        <title>The Apostasia genome and the evolution of orchids.</title>
        <authorList>
            <person name="Zhang G.Q."/>
            <person name="Liu K.W."/>
            <person name="Li Z."/>
            <person name="Lohaus R."/>
            <person name="Hsiao Y.Y."/>
            <person name="Niu S.C."/>
            <person name="Wang J.Y."/>
            <person name="Lin Y.C."/>
            <person name="Xu Q."/>
            <person name="Chen L.J."/>
            <person name="Yoshida K."/>
            <person name="Fujiwara S."/>
            <person name="Wang Z.W."/>
            <person name="Zhang Y.Q."/>
            <person name="Mitsuda N."/>
            <person name="Wang M."/>
            <person name="Liu G.H."/>
            <person name="Pecoraro L."/>
            <person name="Huang H.X."/>
            <person name="Xiao X.J."/>
            <person name="Lin M."/>
            <person name="Wu X.Y."/>
            <person name="Wu W.L."/>
            <person name="Chen Y.Y."/>
            <person name="Chang S.B."/>
            <person name="Sakamoto S."/>
            <person name="Ohme-Takagi M."/>
            <person name="Yagi M."/>
            <person name="Zeng S.J."/>
            <person name="Shen C.Y."/>
            <person name="Yeh C.M."/>
            <person name="Luo Y.B."/>
            <person name="Tsai W.C."/>
            <person name="Van de Peer Y."/>
            <person name="Liu Z.J."/>
        </authorList>
    </citation>
    <scope>NUCLEOTIDE SEQUENCE [LARGE SCALE GENOMIC DNA]</scope>
    <source>
        <strain evidence="5">cv. Shenzhen</strain>
        <tissue evidence="4">Stem</tissue>
    </source>
</reference>
<protein>
    <recommendedName>
        <fullName evidence="3">Remorin C-terminal domain-containing protein</fullName>
    </recommendedName>
</protein>
<feature type="region of interest" description="Disordered" evidence="2">
    <location>
        <begin position="101"/>
        <end position="162"/>
    </location>
</feature>
<feature type="compositionally biased region" description="Basic and acidic residues" evidence="2">
    <location>
        <begin position="145"/>
        <end position="162"/>
    </location>
</feature>
<feature type="region of interest" description="Disordered" evidence="2">
    <location>
        <begin position="16"/>
        <end position="41"/>
    </location>
</feature>
<evidence type="ECO:0000256" key="2">
    <source>
        <dbReference type="SAM" id="MobiDB-lite"/>
    </source>
</evidence>
<dbReference type="InterPro" id="IPR005516">
    <property type="entry name" value="Remorin_C"/>
</dbReference>
<dbReference type="Proteomes" id="UP000236161">
    <property type="component" value="Unassembled WGS sequence"/>
</dbReference>
<feature type="compositionally biased region" description="Basic and acidic residues" evidence="2">
    <location>
        <begin position="17"/>
        <end position="29"/>
    </location>
</feature>
<evidence type="ECO:0000256" key="1">
    <source>
        <dbReference type="ARBA" id="ARBA00005711"/>
    </source>
</evidence>
<evidence type="ECO:0000313" key="5">
    <source>
        <dbReference type="Proteomes" id="UP000236161"/>
    </source>
</evidence>
<comment type="similarity">
    <text evidence="1">Belongs to the remorin family.</text>
</comment>
<evidence type="ECO:0000259" key="3">
    <source>
        <dbReference type="Pfam" id="PF03763"/>
    </source>
</evidence>
<keyword evidence="5" id="KW-1185">Reference proteome</keyword>
<name>A0A2I0AWE4_9ASPA</name>
<dbReference type="STRING" id="1088818.A0A2I0AWE4"/>